<evidence type="ECO:0000313" key="2">
    <source>
        <dbReference type="Proteomes" id="UP000197138"/>
    </source>
</evidence>
<dbReference type="Proteomes" id="UP000197138">
    <property type="component" value="Unassembled WGS sequence"/>
</dbReference>
<name>A0A218WJC0_PUNGR</name>
<gene>
    <name evidence="1" type="ORF">CDL15_Pgr024798</name>
</gene>
<organism evidence="1 2">
    <name type="scientific">Punica granatum</name>
    <name type="common">Pomegranate</name>
    <dbReference type="NCBI Taxonomy" id="22663"/>
    <lineage>
        <taxon>Eukaryota</taxon>
        <taxon>Viridiplantae</taxon>
        <taxon>Streptophyta</taxon>
        <taxon>Embryophyta</taxon>
        <taxon>Tracheophyta</taxon>
        <taxon>Spermatophyta</taxon>
        <taxon>Magnoliopsida</taxon>
        <taxon>eudicotyledons</taxon>
        <taxon>Gunneridae</taxon>
        <taxon>Pentapetalae</taxon>
        <taxon>rosids</taxon>
        <taxon>malvids</taxon>
        <taxon>Myrtales</taxon>
        <taxon>Lythraceae</taxon>
        <taxon>Punica</taxon>
    </lineage>
</organism>
<sequence>MLGCTGVGIRDAGARTWALEGVRYATGRAGVQASTLEQTGAGADSSVDVDGRTRAGVQTCGARDFCRLMRRWTCMGMPVSGYASLAKVLDSVLVALLVLDDQGSSFVVRLGYLPVPADLRMNDDSLLCRAFFCIDAQVVG</sequence>
<evidence type="ECO:0000313" key="1">
    <source>
        <dbReference type="EMBL" id="OWM72746.1"/>
    </source>
</evidence>
<dbReference type="EMBL" id="MTKT01004026">
    <property type="protein sequence ID" value="OWM72746.1"/>
    <property type="molecule type" value="Genomic_DNA"/>
</dbReference>
<reference evidence="2" key="1">
    <citation type="journal article" date="2017" name="Plant J.">
        <title>The pomegranate (Punica granatum L.) genome and the genomics of punicalagin biosynthesis.</title>
        <authorList>
            <person name="Qin G."/>
            <person name="Xu C."/>
            <person name="Ming R."/>
            <person name="Tang H."/>
            <person name="Guyot R."/>
            <person name="Kramer E.M."/>
            <person name="Hu Y."/>
            <person name="Yi X."/>
            <person name="Qi Y."/>
            <person name="Xu X."/>
            <person name="Gao Z."/>
            <person name="Pan H."/>
            <person name="Jian J."/>
            <person name="Tian Y."/>
            <person name="Yue Z."/>
            <person name="Xu Y."/>
        </authorList>
    </citation>
    <scope>NUCLEOTIDE SEQUENCE [LARGE SCALE GENOMIC DNA]</scope>
    <source>
        <strain evidence="2">cv. Dabenzi</strain>
    </source>
</reference>
<protein>
    <submittedName>
        <fullName evidence="1">Uncharacterized protein</fullName>
    </submittedName>
</protein>
<comment type="caution">
    <text evidence="1">The sequence shown here is derived from an EMBL/GenBank/DDBJ whole genome shotgun (WGS) entry which is preliminary data.</text>
</comment>
<proteinExistence type="predicted"/>
<dbReference type="AlphaFoldDB" id="A0A218WJC0"/>
<accession>A0A218WJC0</accession>